<dbReference type="PANTHER" id="PTHR22593">
    <property type="entry name" value="TRANSMEMBRANE PROTEIN 18"/>
    <property type="match status" value="1"/>
</dbReference>
<dbReference type="Gene3D" id="3.40.50.1010">
    <property type="entry name" value="5'-nuclease"/>
    <property type="match status" value="1"/>
</dbReference>
<feature type="region of interest" description="Disordered" evidence="1">
    <location>
        <begin position="517"/>
        <end position="585"/>
    </location>
</feature>
<evidence type="ECO:0000313" key="3">
    <source>
        <dbReference type="EMBL" id="MED6147133.1"/>
    </source>
</evidence>
<feature type="compositionally biased region" description="Polar residues" evidence="1">
    <location>
        <begin position="376"/>
        <end position="388"/>
    </location>
</feature>
<organism evidence="3 4">
    <name type="scientific">Stylosanthes scabra</name>
    <dbReference type="NCBI Taxonomy" id="79078"/>
    <lineage>
        <taxon>Eukaryota</taxon>
        <taxon>Viridiplantae</taxon>
        <taxon>Streptophyta</taxon>
        <taxon>Embryophyta</taxon>
        <taxon>Tracheophyta</taxon>
        <taxon>Spermatophyta</taxon>
        <taxon>Magnoliopsida</taxon>
        <taxon>eudicotyledons</taxon>
        <taxon>Gunneridae</taxon>
        <taxon>Pentapetalae</taxon>
        <taxon>rosids</taxon>
        <taxon>fabids</taxon>
        <taxon>Fabales</taxon>
        <taxon>Fabaceae</taxon>
        <taxon>Papilionoideae</taxon>
        <taxon>50 kb inversion clade</taxon>
        <taxon>dalbergioids sensu lato</taxon>
        <taxon>Dalbergieae</taxon>
        <taxon>Pterocarpus clade</taxon>
        <taxon>Stylosanthes</taxon>
    </lineage>
</organism>
<dbReference type="InterPro" id="IPR000253">
    <property type="entry name" value="FHA_dom"/>
</dbReference>
<dbReference type="InterPro" id="IPR002716">
    <property type="entry name" value="PIN_dom"/>
</dbReference>
<dbReference type="Pfam" id="PF13638">
    <property type="entry name" value="PIN_4"/>
    <property type="match status" value="1"/>
</dbReference>
<feature type="region of interest" description="Disordered" evidence="1">
    <location>
        <begin position="403"/>
        <end position="424"/>
    </location>
</feature>
<dbReference type="Pfam" id="PF00498">
    <property type="entry name" value="FHA"/>
    <property type="match status" value="1"/>
</dbReference>
<evidence type="ECO:0000313" key="4">
    <source>
        <dbReference type="Proteomes" id="UP001341840"/>
    </source>
</evidence>
<dbReference type="SUPFAM" id="SSF49879">
    <property type="entry name" value="SMAD/FHA domain"/>
    <property type="match status" value="1"/>
</dbReference>
<comment type="caution">
    <text evidence="3">The sequence shown here is derived from an EMBL/GenBank/DDBJ whole genome shotgun (WGS) entry which is preliminary data.</text>
</comment>
<feature type="domain" description="FHA" evidence="2">
    <location>
        <begin position="51"/>
        <end position="102"/>
    </location>
</feature>
<dbReference type="InterPro" id="IPR008984">
    <property type="entry name" value="SMAD_FHA_dom_sf"/>
</dbReference>
<dbReference type="Proteomes" id="UP001341840">
    <property type="component" value="Unassembled WGS sequence"/>
</dbReference>
<gene>
    <name evidence="3" type="ORF">PIB30_041237</name>
</gene>
<proteinExistence type="predicted"/>
<evidence type="ECO:0000256" key="1">
    <source>
        <dbReference type="SAM" id="MobiDB-lite"/>
    </source>
</evidence>
<accession>A0ABU6TGU4</accession>
<sequence>MASKSKPEEEEGKIPVFTVLKNNTILKNIFIVNKPPSPSMPASRSCHEDVLMVGRHPDCDLMLTHPSISRFHLEIRSKPSSQSLFVQDLSSVHGTWVSGKKVEAGVSVEMKEGDTLKIGVSSRVYRLHWVPINRAYDMENPFLSLLEAVPEEEQPPEQEEQEQIGFSHCCTFPFQSVDSILESISSLFLDEDFEGIKENEILASSSPVLEDIVSSDFEEDMKKSQCRDESKLGDSIIEVHPPPYVESVAKCDDTGMVTDILSAGVVPETNCEPIKVEDVSVDSLPDRGKQDSCGEECSLDEIIEEDNGDKYTAGICFTSLQVEPVTPLMSSEAVGSIRNENKTLQSNVETFGSCKKAMAKKSTNSNIWSRRGKASNAPQIQTSESASRSKSCVDTEVVISKKDHFSLQDGDENDDDDEVYTPDKENFSPNTLQLLCSAKMGMFEEVKSSKSRRLQNSIELRSLSSSQEWKKDLFSVLDGEKEEFFTPDKENLSPNTRLHLRAKKSILGESKCYKAQSSQNSENIIPSSHEKNAAPKVAQEHKSQRKPFGNLELTQCSKNSNRKIKATSKKVSQEPKSQRKPFGNHIELPKDTMALNIRVERVPFQSLLDAVGTTSPVSAAKGIDDSNDGLIFDEHTSHSDVIWDQKKSWDMVVDTATLMDKESRNALQLLQGLKGTRLIVPRLVLRELESKKRQYSIFKRISEASLALEWIEECMVKTRWWIHVRSSMEEERLIAPTPPASPPDTQFNEESWTFPAWIMEIASPTAEDQILDFALAYKRRQNDGQLVLISEDVTLKIKSMAEGLLCEPAQEFRASLVNPFSDRFLWTNSSPRGQTWSCQDDHVLREKYCGLPVMRKSSKGAASGLKLILLHNSQYRK</sequence>
<dbReference type="EMBL" id="JASCZI010090848">
    <property type="protein sequence ID" value="MED6147133.1"/>
    <property type="molecule type" value="Genomic_DNA"/>
</dbReference>
<keyword evidence="4" id="KW-1185">Reference proteome</keyword>
<dbReference type="Gene3D" id="2.60.200.20">
    <property type="match status" value="1"/>
</dbReference>
<evidence type="ECO:0000259" key="2">
    <source>
        <dbReference type="PROSITE" id="PS50006"/>
    </source>
</evidence>
<protein>
    <recommendedName>
        <fullName evidence="2">FHA domain-containing protein</fullName>
    </recommendedName>
</protein>
<dbReference type="SMART" id="SM00240">
    <property type="entry name" value="FHA"/>
    <property type="match status" value="1"/>
</dbReference>
<feature type="compositionally biased region" description="Acidic residues" evidence="1">
    <location>
        <begin position="409"/>
        <end position="420"/>
    </location>
</feature>
<dbReference type="PROSITE" id="PS50006">
    <property type="entry name" value="FHA_DOMAIN"/>
    <property type="match status" value="1"/>
</dbReference>
<reference evidence="3 4" key="1">
    <citation type="journal article" date="2023" name="Plants (Basel)">
        <title>Bridging the Gap: Combining Genomics and Transcriptomics Approaches to Understand Stylosanthes scabra, an Orphan Legume from the Brazilian Caatinga.</title>
        <authorList>
            <person name="Ferreira-Neto J.R.C."/>
            <person name="da Silva M.D."/>
            <person name="Binneck E."/>
            <person name="de Melo N.F."/>
            <person name="da Silva R.H."/>
            <person name="de Melo A.L.T.M."/>
            <person name="Pandolfi V."/>
            <person name="Bustamante F.O."/>
            <person name="Brasileiro-Vidal A.C."/>
            <person name="Benko-Iseppon A.M."/>
        </authorList>
    </citation>
    <scope>NUCLEOTIDE SEQUENCE [LARGE SCALE GENOMIC DNA]</scope>
    <source>
        <tissue evidence="3">Leaves</tissue>
    </source>
</reference>
<feature type="compositionally biased region" description="Basic and acidic residues" evidence="1">
    <location>
        <begin position="528"/>
        <end position="542"/>
    </location>
</feature>
<feature type="region of interest" description="Disordered" evidence="1">
    <location>
        <begin position="362"/>
        <end position="388"/>
    </location>
</feature>
<dbReference type="PANTHER" id="PTHR22593:SF8">
    <property type="entry name" value="FHA DOMAIN-CONTAINING PROTEIN PS1"/>
    <property type="match status" value="1"/>
</dbReference>
<feature type="compositionally biased region" description="Polar residues" evidence="1">
    <location>
        <begin position="517"/>
        <end position="526"/>
    </location>
</feature>
<name>A0ABU6TGU4_9FABA</name>
<dbReference type="CDD" id="cd22691">
    <property type="entry name" value="FHA_PS1-like"/>
    <property type="match status" value="1"/>
</dbReference>